<evidence type="ECO:0000256" key="2">
    <source>
        <dbReference type="ARBA" id="ARBA00022496"/>
    </source>
</evidence>
<name>A0ABM0YWU9_CAMSA</name>
<dbReference type="InterPro" id="IPR002908">
    <property type="entry name" value="Frataxin/CyaY"/>
</dbReference>
<keyword evidence="2" id="KW-0406">Ion transport</keyword>
<dbReference type="PANTHER" id="PTHR16821:SF2">
    <property type="entry name" value="FRATAXIN, MITOCHONDRIAL"/>
    <property type="match status" value="1"/>
</dbReference>
<evidence type="ECO:0000256" key="1">
    <source>
        <dbReference type="ARBA" id="ARBA00008183"/>
    </source>
</evidence>
<keyword evidence="4" id="KW-1185">Reference proteome</keyword>
<dbReference type="SUPFAM" id="SSF55387">
    <property type="entry name" value="Frataxin/Nqo15-like"/>
    <property type="match status" value="1"/>
</dbReference>
<comment type="similarity">
    <text evidence="1">Belongs to the frataxin family.</text>
</comment>
<evidence type="ECO:0000313" key="5">
    <source>
        <dbReference type="RefSeq" id="XP_010507070.1"/>
    </source>
</evidence>
<dbReference type="Gene3D" id="3.30.920.10">
    <property type="entry name" value="Frataxin/CyaY"/>
    <property type="match status" value="1"/>
</dbReference>
<organism evidence="4 5">
    <name type="scientific">Camelina sativa</name>
    <name type="common">False flax</name>
    <name type="synonym">Myagrum sativum</name>
    <dbReference type="NCBI Taxonomy" id="90675"/>
    <lineage>
        <taxon>Eukaryota</taxon>
        <taxon>Viridiplantae</taxon>
        <taxon>Streptophyta</taxon>
        <taxon>Embryophyta</taxon>
        <taxon>Tracheophyta</taxon>
        <taxon>Spermatophyta</taxon>
        <taxon>Magnoliopsida</taxon>
        <taxon>eudicotyledons</taxon>
        <taxon>Gunneridae</taxon>
        <taxon>Pentapetalae</taxon>
        <taxon>rosids</taxon>
        <taxon>malvids</taxon>
        <taxon>Brassicales</taxon>
        <taxon>Brassicaceae</taxon>
        <taxon>Camelineae</taxon>
        <taxon>Camelina</taxon>
    </lineage>
</organism>
<dbReference type="InterPro" id="IPR036524">
    <property type="entry name" value="Frataxin/CyaY_sf"/>
</dbReference>
<keyword evidence="2" id="KW-0813">Transport</keyword>
<reference evidence="5" key="2">
    <citation type="submission" date="2025-08" db="UniProtKB">
        <authorList>
            <consortium name="RefSeq"/>
        </authorList>
    </citation>
    <scope>IDENTIFICATION</scope>
    <source>
        <tissue evidence="5">Leaf</tissue>
    </source>
</reference>
<dbReference type="PANTHER" id="PTHR16821">
    <property type="entry name" value="FRATAXIN"/>
    <property type="match status" value="1"/>
</dbReference>
<evidence type="ECO:0000313" key="4">
    <source>
        <dbReference type="Proteomes" id="UP000694864"/>
    </source>
</evidence>
<dbReference type="RefSeq" id="XP_010507070.1">
    <property type="nucleotide sequence ID" value="XM_010508768.1"/>
</dbReference>
<keyword evidence="2" id="KW-0410">Iron transport</keyword>
<proteinExistence type="inferred from homology"/>
<dbReference type="PROSITE" id="PS50810">
    <property type="entry name" value="FRATAXIN_2"/>
    <property type="match status" value="1"/>
</dbReference>
<dbReference type="Proteomes" id="UP000694864">
    <property type="component" value="Chromosome 4"/>
</dbReference>
<reference evidence="4" key="1">
    <citation type="journal article" date="2014" name="Nat. Commun.">
        <title>The emerging biofuel crop Camelina sativa retains a highly undifferentiated hexaploid genome structure.</title>
        <authorList>
            <person name="Kagale S."/>
            <person name="Koh C."/>
            <person name="Nixon J."/>
            <person name="Bollina V."/>
            <person name="Clarke W.E."/>
            <person name="Tuteja R."/>
            <person name="Spillane C."/>
            <person name="Robinson S.J."/>
            <person name="Links M.G."/>
            <person name="Clarke C."/>
            <person name="Higgins E.E."/>
            <person name="Huebert T."/>
            <person name="Sharpe A.G."/>
            <person name="Parkin I.A."/>
        </authorList>
    </citation>
    <scope>NUCLEOTIDE SEQUENCE [LARGE SCALE GENOMIC DNA]</scope>
    <source>
        <strain evidence="4">cv. DH55</strain>
    </source>
</reference>
<sequence length="130" mass="14755">MATTSRFLRKLPRFLKLSPTLLRSNGIRYSSNLVQDSLEPLEFFWRIGSLIRNDSLTSRSFSSSQGPTSVDYSSVLQEDEFHKLANFTINDLLAKIEDYGDDVQIDGFDIDYGNEVLTLKLGSLGTYVEF</sequence>
<evidence type="ECO:0000256" key="3">
    <source>
        <dbReference type="ARBA" id="ARBA00023004"/>
    </source>
</evidence>
<accession>A0ABM0YWU9</accession>
<keyword evidence="3" id="KW-0408">Iron</keyword>
<protein>
    <submittedName>
        <fullName evidence="5">Frataxin, mitochondrial-like</fullName>
    </submittedName>
</protein>
<gene>
    <name evidence="5" type="primary">LOC104783636</name>
</gene>
<dbReference type="Pfam" id="PF01491">
    <property type="entry name" value="Frataxin_Cyay"/>
    <property type="match status" value="1"/>
</dbReference>
<dbReference type="GeneID" id="104783636"/>